<dbReference type="InterPro" id="IPR038484">
    <property type="entry name" value="MucB/RseB_C_sf"/>
</dbReference>
<dbReference type="InterPro" id="IPR033434">
    <property type="entry name" value="MucB/RseB_N"/>
</dbReference>
<sequence length="284" mass="30443">MQSVTWWQSTPPRTELVEVVHQPETGTLFSPGREGAGAPGFLMGPAPLDAPHDDLFALLDANFQVRRVATEVVGGRAAVLVQATRDGSAPAARFWVDADTGLLLRREVYDLDGELAYSSAFLSIDLAPRSPDVAEPARRGQPWGNQLDSAELSRLREDGWRLPEGLGAGFALVEARSTGSGQDRVVHLSYSEGICLVSVFVQRGSLNGGEVAGLEPVEKDGAIVYAGGEAGPQRMWQADGFVYTVMADAPEQITGSLTHALPSPDGSGFWSRVERGADRLGSWW</sequence>
<dbReference type="EMBL" id="BSQG01000001">
    <property type="protein sequence ID" value="GLU46782.1"/>
    <property type="molecule type" value="Genomic_DNA"/>
</dbReference>
<evidence type="ECO:0000259" key="1">
    <source>
        <dbReference type="Pfam" id="PF03888"/>
    </source>
</evidence>
<dbReference type="Gene3D" id="2.50.20.10">
    <property type="entry name" value="Lipoprotein localisation LolA/LolB/LppX"/>
    <property type="match status" value="1"/>
</dbReference>
<keyword evidence="3" id="KW-1185">Reference proteome</keyword>
<evidence type="ECO:0000313" key="3">
    <source>
        <dbReference type="Proteomes" id="UP001165092"/>
    </source>
</evidence>
<evidence type="ECO:0000313" key="2">
    <source>
        <dbReference type="EMBL" id="GLU46782.1"/>
    </source>
</evidence>
<comment type="caution">
    <text evidence="2">The sequence shown here is derived from an EMBL/GenBank/DDBJ whole genome shotgun (WGS) entry which is preliminary data.</text>
</comment>
<dbReference type="AlphaFoldDB" id="A0A9W6P469"/>
<name>A0A9W6P469_9ACTN</name>
<accession>A0A9W6P469</accession>
<dbReference type="Proteomes" id="UP001165092">
    <property type="component" value="Unassembled WGS sequence"/>
</dbReference>
<proteinExistence type="predicted"/>
<dbReference type="Gene3D" id="3.30.200.100">
    <property type="entry name" value="MucB/RseB, C-terminal domain"/>
    <property type="match status" value="1"/>
</dbReference>
<reference evidence="2" key="1">
    <citation type="submission" date="2023-02" db="EMBL/GenBank/DDBJ databases">
        <title>Nocardiopsis ansamitocini NBRC 112285.</title>
        <authorList>
            <person name="Ichikawa N."/>
            <person name="Sato H."/>
            <person name="Tonouchi N."/>
        </authorList>
    </citation>
    <scope>NUCLEOTIDE SEQUENCE</scope>
    <source>
        <strain evidence="2">NBRC 112285</strain>
    </source>
</reference>
<protein>
    <recommendedName>
        <fullName evidence="1">MucB/RseB N-terminal domain-containing protein</fullName>
    </recommendedName>
</protein>
<organism evidence="2 3">
    <name type="scientific">Nocardiopsis ansamitocini</name>
    <dbReference type="NCBI Taxonomy" id="1670832"/>
    <lineage>
        <taxon>Bacteria</taxon>
        <taxon>Bacillati</taxon>
        <taxon>Actinomycetota</taxon>
        <taxon>Actinomycetes</taxon>
        <taxon>Streptosporangiales</taxon>
        <taxon>Nocardiopsidaceae</taxon>
        <taxon>Nocardiopsis</taxon>
    </lineage>
</organism>
<dbReference type="RefSeq" id="WP_285757598.1">
    <property type="nucleotide sequence ID" value="NZ_BSQG01000001.1"/>
</dbReference>
<dbReference type="Pfam" id="PF03888">
    <property type="entry name" value="MucB_RseB"/>
    <property type="match status" value="1"/>
</dbReference>
<feature type="domain" description="MucB/RseB N-terminal" evidence="1">
    <location>
        <begin position="56"/>
        <end position="131"/>
    </location>
</feature>
<gene>
    <name evidence="2" type="ORF">Nans01_11330</name>
</gene>